<feature type="region of interest" description="Disordered" evidence="1">
    <location>
        <begin position="123"/>
        <end position="146"/>
    </location>
</feature>
<dbReference type="AlphaFoldDB" id="A0A386JAV9"/>
<sequence>MRQAVAVMPLAAKVLKQVMVNTGSALMAMKDAGVNTYRWQGGEQRPATIISEPDRNVRYARLAGDFVASVKAGEESVAQVSGVREQAILTQAIRSELKTQGVLGHPEVTMTALSPVWLDTGALRDGVQSQPGSETGRSAAEGDAER</sequence>
<evidence type="ECO:0000313" key="3">
    <source>
        <dbReference type="EMBL" id="AYD68353.1"/>
    </source>
</evidence>
<feature type="compositionally biased region" description="Polar residues" evidence="1">
    <location>
        <begin position="127"/>
        <end position="136"/>
    </location>
</feature>
<proteinExistence type="predicted"/>
<dbReference type="EMBL" id="MH422552">
    <property type="protein sequence ID" value="AYD68353.1"/>
    <property type="molecule type" value="Genomic_DNA"/>
</dbReference>
<accession>A0A386JAV9</accession>
<feature type="domain" description="TraI N-terminal subdomain" evidence="2">
    <location>
        <begin position="54"/>
        <end position="105"/>
    </location>
</feature>
<geneLocation type="plasmid" evidence="3">
    <name>pIncFIB</name>
</geneLocation>
<evidence type="ECO:0000256" key="1">
    <source>
        <dbReference type="SAM" id="MobiDB-lite"/>
    </source>
</evidence>
<dbReference type="InterPro" id="IPR040987">
    <property type="entry name" value="TraI_N"/>
</dbReference>
<organism evidence="3">
    <name type="scientific">Escherichia coli</name>
    <dbReference type="NCBI Taxonomy" id="562"/>
    <lineage>
        <taxon>Bacteria</taxon>
        <taxon>Pseudomonadati</taxon>
        <taxon>Pseudomonadota</taxon>
        <taxon>Gammaproteobacteria</taxon>
        <taxon>Enterobacterales</taxon>
        <taxon>Enterobacteriaceae</taxon>
        <taxon>Escherichia</taxon>
    </lineage>
</organism>
<reference evidence="3" key="1">
    <citation type="submission" date="2018-05" db="EMBL/GenBank/DDBJ databases">
        <title>Experimental evidence of massive horizontal gene transfer in the gut microbiota of a preterm twin pair.</title>
        <authorList>
            <person name="Rudi K."/>
            <person name="Ravi A."/>
            <person name="Hagboe M."/>
        </authorList>
    </citation>
    <scope>NUCLEOTIDE SEQUENCE</scope>
    <source>
        <strain evidence="3">L-I1</strain>
        <plasmid evidence="3">pIncFIB</plasmid>
    </source>
</reference>
<keyword evidence="3" id="KW-0614">Plasmid</keyword>
<protein>
    <submittedName>
        <fullName evidence="3">IncF plasmid conjugative transfer DNA-nicking and undwinding preotein TraI</fullName>
    </submittedName>
</protein>
<evidence type="ECO:0000259" key="2">
    <source>
        <dbReference type="Pfam" id="PF18272"/>
    </source>
</evidence>
<dbReference type="Pfam" id="PF18272">
    <property type="entry name" value="ssDNA_TraI_N"/>
    <property type="match status" value="1"/>
</dbReference>
<name>A0A386JAV9_ECOLX</name>